<dbReference type="EMBL" id="CM037152">
    <property type="protein sequence ID" value="KAH7835993.1"/>
    <property type="molecule type" value="Genomic_DNA"/>
</dbReference>
<dbReference type="Proteomes" id="UP000828048">
    <property type="component" value="Chromosome 2"/>
</dbReference>
<accession>A0ACB7X5S3</accession>
<protein>
    <submittedName>
        <fullName evidence="1">Uncharacterized protein</fullName>
    </submittedName>
</protein>
<evidence type="ECO:0000313" key="1">
    <source>
        <dbReference type="EMBL" id="KAH7835993.1"/>
    </source>
</evidence>
<evidence type="ECO:0000313" key="2">
    <source>
        <dbReference type="Proteomes" id="UP000828048"/>
    </source>
</evidence>
<name>A0ACB7X5S3_9ERIC</name>
<sequence>MRPSFSSHFFAIFIILTLFNTITISAKTNVRIINALGTGIDLVVHCKSKDDNLGSHVIPFKGSYGWSFNPNFFLTTLFYCHMQWKGHRDVYFNIYDENRDAFRCYDDCFAAVTEPAICLYDPMVKDFNLCFDWNKVNATGTSDEKSRKN</sequence>
<proteinExistence type="predicted"/>
<comment type="caution">
    <text evidence="1">The sequence shown here is derived from an EMBL/GenBank/DDBJ whole genome shotgun (WGS) entry which is preliminary data.</text>
</comment>
<organism evidence="1 2">
    <name type="scientific">Vaccinium darrowii</name>
    <dbReference type="NCBI Taxonomy" id="229202"/>
    <lineage>
        <taxon>Eukaryota</taxon>
        <taxon>Viridiplantae</taxon>
        <taxon>Streptophyta</taxon>
        <taxon>Embryophyta</taxon>
        <taxon>Tracheophyta</taxon>
        <taxon>Spermatophyta</taxon>
        <taxon>Magnoliopsida</taxon>
        <taxon>eudicotyledons</taxon>
        <taxon>Gunneridae</taxon>
        <taxon>Pentapetalae</taxon>
        <taxon>asterids</taxon>
        <taxon>Ericales</taxon>
        <taxon>Ericaceae</taxon>
        <taxon>Vaccinioideae</taxon>
        <taxon>Vaccinieae</taxon>
        <taxon>Vaccinium</taxon>
    </lineage>
</organism>
<reference evidence="1 2" key="1">
    <citation type="journal article" date="2021" name="Hortic Res">
        <title>High-quality reference genome and annotation aids understanding of berry development for evergreen blueberry (Vaccinium darrowii).</title>
        <authorList>
            <person name="Yu J."/>
            <person name="Hulse-Kemp A.M."/>
            <person name="Babiker E."/>
            <person name="Staton M."/>
        </authorList>
    </citation>
    <scope>NUCLEOTIDE SEQUENCE [LARGE SCALE GENOMIC DNA]</scope>
    <source>
        <strain evidence="2">cv. NJ 8807/NJ 8810</strain>
        <tissue evidence="1">Young leaf</tissue>
    </source>
</reference>
<gene>
    <name evidence="1" type="ORF">Vadar_031821</name>
</gene>
<keyword evidence="2" id="KW-1185">Reference proteome</keyword>